<keyword evidence="6" id="KW-0472">Membrane</keyword>
<sequence length="521" mass="57669">MLIWVAIMEASEPPQGSYMALYLGLAAVVLAVLHQLLQYKPDPREPAVIYPRIPYVGHAIGMLLRGKRYIRTLDERYGYGIYTLPIMCWKMYIVTSPPMASALNRVPKNLSFRPIQVGLVERVGSLPQQTDKINKTNLMDEEGQGIMGAIHDVMYSMLPSGPPLEKLTQAVLDHVAENLQQLPRDKMEVGLYDLCKVIMGRSTVSALYGKGTPLDHPSFIPDYWDFDDGLLGILLSPFPSITHSKPYSAREHMAHLLRKYFAGGHDQKASEMMRSRFDMYRKHGYCTDGLARTELSFIVGAVSNSTITVFWFLAHILSDASLVAGLRAETAAAVARDGDRCVVDDAVLRSTTACPLLNSVFRETLRLTSTTTGSRQVLADTMVGDRYMLKKDAFVSVEGSVLHYKDAVWGPDAAVFKARRFCASLTGTSADGRKVHPAAWRAFGGGDVLCPGRNLALNEILGMAVPILMSFDVKAVDGGVVETPPMKDEVMPVGVLRPSRDVCVRFSTRSGWENVKWEYRA</sequence>
<evidence type="ECO:0000256" key="5">
    <source>
        <dbReference type="PIRSR" id="PIRSR602403-1"/>
    </source>
</evidence>
<keyword evidence="6" id="KW-0812">Transmembrane</keyword>
<dbReference type="PANTHER" id="PTHR47582:SF1">
    <property type="entry name" value="P450, PUTATIVE (EUROFUNG)-RELATED"/>
    <property type="match status" value="1"/>
</dbReference>
<evidence type="ECO:0000256" key="6">
    <source>
        <dbReference type="SAM" id="Phobius"/>
    </source>
</evidence>
<feature type="transmembrane region" description="Helical" evidence="6">
    <location>
        <begin position="77"/>
        <end position="95"/>
    </location>
</feature>
<keyword evidence="3 5" id="KW-0479">Metal-binding</keyword>
<dbReference type="GO" id="GO:0020037">
    <property type="term" value="F:heme binding"/>
    <property type="evidence" value="ECO:0007669"/>
    <property type="project" value="InterPro"/>
</dbReference>
<dbReference type="InterPro" id="IPR001128">
    <property type="entry name" value="Cyt_P450"/>
</dbReference>
<keyword evidence="4 5" id="KW-0408">Iron</keyword>
<evidence type="ECO:0000256" key="2">
    <source>
        <dbReference type="ARBA" id="ARBA00010617"/>
    </source>
</evidence>
<evidence type="ECO:0000313" key="7">
    <source>
        <dbReference type="EMBL" id="KAF4304720.1"/>
    </source>
</evidence>
<evidence type="ECO:0000256" key="1">
    <source>
        <dbReference type="ARBA" id="ARBA00001971"/>
    </source>
</evidence>
<dbReference type="PRINTS" id="PR00465">
    <property type="entry name" value="EP450IV"/>
</dbReference>
<evidence type="ECO:0000313" key="8">
    <source>
        <dbReference type="Proteomes" id="UP000572817"/>
    </source>
</evidence>
<dbReference type="InterPro" id="IPR002403">
    <property type="entry name" value="Cyt_P450_E_grp-IV"/>
</dbReference>
<feature type="transmembrane region" description="Helical" evidence="6">
    <location>
        <begin position="20"/>
        <end position="37"/>
    </location>
</feature>
<comment type="cofactor">
    <cofactor evidence="1 5">
        <name>heme</name>
        <dbReference type="ChEBI" id="CHEBI:30413"/>
    </cofactor>
</comment>
<dbReference type="Gene3D" id="1.10.630.10">
    <property type="entry name" value="Cytochrome P450"/>
    <property type="match status" value="1"/>
</dbReference>
<dbReference type="PANTHER" id="PTHR47582">
    <property type="entry name" value="P450, PUTATIVE (EUROFUNG)-RELATED"/>
    <property type="match status" value="1"/>
</dbReference>
<dbReference type="SUPFAM" id="SSF48264">
    <property type="entry name" value="Cytochrome P450"/>
    <property type="match status" value="1"/>
</dbReference>
<comment type="caution">
    <text evidence="7">The sequence shown here is derived from an EMBL/GenBank/DDBJ whole genome shotgun (WGS) entry which is preliminary data.</text>
</comment>
<reference evidence="7" key="1">
    <citation type="submission" date="2020-04" db="EMBL/GenBank/DDBJ databases">
        <title>Genome Assembly and Annotation of Botryosphaeria dothidea sdau 11-99, a Latent Pathogen of Apple Fruit Ring Rot in China.</title>
        <authorList>
            <person name="Yu C."/>
            <person name="Diao Y."/>
            <person name="Lu Q."/>
            <person name="Zhao J."/>
            <person name="Cui S."/>
            <person name="Peng C."/>
            <person name="He B."/>
            <person name="Liu H."/>
        </authorList>
    </citation>
    <scope>NUCLEOTIDE SEQUENCE [LARGE SCALE GENOMIC DNA]</scope>
    <source>
        <strain evidence="7">Sdau11-99</strain>
    </source>
</reference>
<dbReference type="GO" id="GO:0016705">
    <property type="term" value="F:oxidoreductase activity, acting on paired donors, with incorporation or reduction of molecular oxygen"/>
    <property type="evidence" value="ECO:0007669"/>
    <property type="project" value="InterPro"/>
</dbReference>
<comment type="similarity">
    <text evidence="2">Belongs to the cytochrome P450 family.</text>
</comment>
<organism evidence="7 8">
    <name type="scientific">Botryosphaeria dothidea</name>
    <dbReference type="NCBI Taxonomy" id="55169"/>
    <lineage>
        <taxon>Eukaryota</taxon>
        <taxon>Fungi</taxon>
        <taxon>Dikarya</taxon>
        <taxon>Ascomycota</taxon>
        <taxon>Pezizomycotina</taxon>
        <taxon>Dothideomycetes</taxon>
        <taxon>Dothideomycetes incertae sedis</taxon>
        <taxon>Botryosphaeriales</taxon>
        <taxon>Botryosphaeriaceae</taxon>
        <taxon>Botryosphaeria</taxon>
    </lineage>
</organism>
<dbReference type="OrthoDB" id="3366823at2759"/>
<evidence type="ECO:0000256" key="3">
    <source>
        <dbReference type="ARBA" id="ARBA00022723"/>
    </source>
</evidence>
<keyword evidence="6" id="KW-1133">Transmembrane helix</keyword>
<dbReference type="GO" id="GO:0004497">
    <property type="term" value="F:monooxygenase activity"/>
    <property type="evidence" value="ECO:0007669"/>
    <property type="project" value="InterPro"/>
</dbReference>
<dbReference type="InterPro" id="IPR053007">
    <property type="entry name" value="CYP450_monoxygenase_sec-met"/>
</dbReference>
<dbReference type="Proteomes" id="UP000572817">
    <property type="component" value="Unassembled WGS sequence"/>
</dbReference>
<accession>A0A8H4N0T2</accession>
<feature type="binding site" description="axial binding residue" evidence="5">
    <location>
        <position position="450"/>
    </location>
    <ligand>
        <name>heme</name>
        <dbReference type="ChEBI" id="CHEBI:30413"/>
    </ligand>
    <ligandPart>
        <name>Fe</name>
        <dbReference type="ChEBI" id="CHEBI:18248"/>
    </ligandPart>
</feature>
<gene>
    <name evidence="7" type="ORF">GTA08_BOTSDO08416</name>
</gene>
<keyword evidence="5" id="KW-0349">Heme</keyword>
<protein>
    <submittedName>
        <fullName evidence="7">Cytochrome p450 protein</fullName>
    </submittedName>
</protein>
<dbReference type="Pfam" id="PF00067">
    <property type="entry name" value="p450"/>
    <property type="match status" value="1"/>
</dbReference>
<name>A0A8H4N0T2_9PEZI</name>
<keyword evidence="8" id="KW-1185">Reference proteome</keyword>
<dbReference type="GO" id="GO:0005506">
    <property type="term" value="F:iron ion binding"/>
    <property type="evidence" value="ECO:0007669"/>
    <property type="project" value="InterPro"/>
</dbReference>
<proteinExistence type="inferred from homology"/>
<dbReference type="InterPro" id="IPR036396">
    <property type="entry name" value="Cyt_P450_sf"/>
</dbReference>
<dbReference type="CDD" id="cd11040">
    <property type="entry name" value="CYP7_CYP8-like"/>
    <property type="match status" value="1"/>
</dbReference>
<dbReference type="AlphaFoldDB" id="A0A8H4N0T2"/>
<dbReference type="EMBL" id="WWBZ02000051">
    <property type="protein sequence ID" value="KAF4304720.1"/>
    <property type="molecule type" value="Genomic_DNA"/>
</dbReference>
<evidence type="ECO:0000256" key="4">
    <source>
        <dbReference type="ARBA" id="ARBA00023004"/>
    </source>
</evidence>